<comment type="caution">
    <text evidence="2">The sequence shown here is derived from an EMBL/GenBank/DDBJ whole genome shotgun (WGS) entry which is preliminary data.</text>
</comment>
<keyword evidence="1" id="KW-0732">Signal</keyword>
<dbReference type="EMBL" id="BSKJ01000009">
    <property type="protein sequence ID" value="GLO37078.1"/>
    <property type="molecule type" value="Genomic_DNA"/>
</dbReference>
<evidence type="ECO:0000256" key="1">
    <source>
        <dbReference type="SAM" id="SignalP"/>
    </source>
</evidence>
<feature type="chain" id="PRO_5041355763" evidence="1">
    <location>
        <begin position="25"/>
        <end position="241"/>
    </location>
</feature>
<feature type="signal peptide" evidence="1">
    <location>
        <begin position="1"/>
        <end position="24"/>
    </location>
</feature>
<accession>A0AA37RH15</accession>
<gene>
    <name evidence="2" type="ORF">PPUN14671_39140</name>
</gene>
<dbReference type="AlphaFoldDB" id="A0AA37RH15"/>
<reference evidence="2" key="1">
    <citation type="submission" date="2023-01" db="EMBL/GenBank/DDBJ databases">
        <title>Whole-genome sequence of Pseudomonas putida NBRC 14671.</title>
        <authorList>
            <person name="Morohoshi T."/>
            <person name="Someya N."/>
        </authorList>
    </citation>
    <scope>NUCLEOTIDE SEQUENCE</scope>
    <source>
        <strain evidence="2">NBRC 14671</strain>
    </source>
</reference>
<organism evidence="2 3">
    <name type="scientific">Pseudomonas putida</name>
    <name type="common">Arthrobacter siderocapsulatus</name>
    <dbReference type="NCBI Taxonomy" id="303"/>
    <lineage>
        <taxon>Bacteria</taxon>
        <taxon>Pseudomonadati</taxon>
        <taxon>Pseudomonadota</taxon>
        <taxon>Gammaproteobacteria</taxon>
        <taxon>Pseudomonadales</taxon>
        <taxon>Pseudomonadaceae</taxon>
        <taxon>Pseudomonas</taxon>
    </lineage>
</organism>
<name>A0AA37RH15_PSEPU</name>
<proteinExistence type="predicted"/>
<evidence type="ECO:0000313" key="3">
    <source>
        <dbReference type="Proteomes" id="UP001161257"/>
    </source>
</evidence>
<dbReference type="Proteomes" id="UP001161257">
    <property type="component" value="Unassembled WGS sequence"/>
</dbReference>
<evidence type="ECO:0000313" key="2">
    <source>
        <dbReference type="EMBL" id="GLO37078.1"/>
    </source>
</evidence>
<dbReference type="RefSeq" id="WP_284356456.1">
    <property type="nucleotide sequence ID" value="NZ_BSKF01000013.1"/>
</dbReference>
<sequence>MMKGKLIVIPAFLSATILSSPIFAVDSKAVPQNFKMSEGLRQQLLKDPEAALGSSNFISVTYDLTLIGKTTRSVVSSENGFLVTHSMILDKPVSNLFAYHGFATLDSRGELLSLDYSAQGVDGDFPPQKFTFAQRSKDYSGGEVRSLYQCVRGAARKAADFYSALPGKIFRIDCSSGTQSDSFKSAMKFAFYYSDYLDFSVGMMYDSYVSQGEVTQAVLRFKDKLGVEREVSYKYEYKYLF</sequence>
<protein>
    <submittedName>
        <fullName evidence="2">Uncharacterized protein</fullName>
    </submittedName>
</protein>